<dbReference type="EMBL" id="CP025781">
    <property type="protein sequence ID" value="QBC45002.1"/>
    <property type="molecule type" value="Genomic_DNA"/>
</dbReference>
<dbReference type="SUPFAM" id="SSF53335">
    <property type="entry name" value="S-adenosyl-L-methionine-dependent methyltransferases"/>
    <property type="match status" value="1"/>
</dbReference>
<dbReference type="InterPro" id="IPR029063">
    <property type="entry name" value="SAM-dependent_MTases_sf"/>
</dbReference>
<organism evidence="3 4">
    <name type="scientific">Iodobacter fluviatilis</name>
    <dbReference type="NCBI Taxonomy" id="537"/>
    <lineage>
        <taxon>Bacteria</taxon>
        <taxon>Pseudomonadati</taxon>
        <taxon>Pseudomonadota</taxon>
        <taxon>Betaproteobacteria</taxon>
        <taxon>Neisseriales</taxon>
        <taxon>Chitinibacteraceae</taxon>
        <taxon>Iodobacter</taxon>
    </lineage>
</organism>
<dbReference type="GO" id="GO:0071770">
    <property type="term" value="P:DIM/DIP cell wall layer assembly"/>
    <property type="evidence" value="ECO:0007669"/>
    <property type="project" value="TreeGrafter"/>
</dbReference>
<keyword evidence="4" id="KW-1185">Reference proteome</keyword>
<dbReference type="Proteomes" id="UP000515917">
    <property type="component" value="Chromosome"/>
</dbReference>
<dbReference type="GO" id="GO:0032259">
    <property type="term" value="P:methylation"/>
    <property type="evidence" value="ECO:0007669"/>
    <property type="project" value="UniProtKB-KW"/>
</dbReference>
<sequence>MTNKLHAEFERERAIDIQQQGRDGAVHSIALDFLIKTAPYKYAYNFKALGRPIIQFPQDMIAIQELIWEIKPDLIIETGIAHGGSLIMNASVLAMLDYCDAVSSGEVLDPLASKRKMIGLDIDIRQHNREEIEKHPLAHKIEMIQGSSIDASIVKQVKEIAAQYSKVLVLLDSNHTHDHVLAELKAYAPLVSKGSYCIVYDTVIEDMPVDSFPDRPWDVGNNPKTALHAYLNELQAETVFASDGERLFYEIDKEIENKLLITVAPDGYLKRA</sequence>
<dbReference type="PANTHER" id="PTHR40048">
    <property type="entry name" value="RHAMNOSYL O-METHYLTRANSFERASE"/>
    <property type="match status" value="1"/>
</dbReference>
<dbReference type="PANTHER" id="PTHR40048:SF1">
    <property type="entry name" value="RHAMNOSYL O-METHYLTRANSFERASE"/>
    <property type="match status" value="1"/>
</dbReference>
<dbReference type="Gene3D" id="3.40.50.150">
    <property type="entry name" value="Vaccinia Virus protein VP39"/>
    <property type="match status" value="1"/>
</dbReference>
<dbReference type="KEGG" id="ifl:C1H71_16650"/>
<evidence type="ECO:0000256" key="1">
    <source>
        <dbReference type="ARBA" id="ARBA00022603"/>
    </source>
</evidence>
<dbReference type="AlphaFoldDB" id="A0A7G3GD69"/>
<proteinExistence type="predicted"/>
<dbReference type="Pfam" id="PF04989">
    <property type="entry name" value="RMNT_CmcI"/>
    <property type="match status" value="1"/>
</dbReference>
<accession>A0A7G3GD69</accession>
<dbReference type="GO" id="GO:0005886">
    <property type="term" value="C:plasma membrane"/>
    <property type="evidence" value="ECO:0007669"/>
    <property type="project" value="TreeGrafter"/>
</dbReference>
<dbReference type="RefSeq" id="WP_130107515.1">
    <property type="nucleotide sequence ID" value="NZ_CP025781.1"/>
</dbReference>
<keyword evidence="1" id="KW-0489">Methyltransferase</keyword>
<dbReference type="GO" id="GO:0008610">
    <property type="term" value="P:lipid biosynthetic process"/>
    <property type="evidence" value="ECO:0007669"/>
    <property type="project" value="InterPro"/>
</dbReference>
<gene>
    <name evidence="3" type="ORF">C1H71_16650</name>
</gene>
<reference evidence="3 4" key="1">
    <citation type="submission" date="2018-01" db="EMBL/GenBank/DDBJ databases">
        <title>Genome sequence of Iodobacter sp. strain PCH194 isolated from Indian Trans-Himalaya.</title>
        <authorList>
            <person name="Kumar V."/>
            <person name="Thakur V."/>
            <person name="Kumar S."/>
            <person name="Singh D."/>
        </authorList>
    </citation>
    <scope>NUCLEOTIDE SEQUENCE [LARGE SCALE GENOMIC DNA]</scope>
    <source>
        <strain evidence="3 4">PCH194</strain>
    </source>
</reference>
<dbReference type="InterPro" id="IPR007072">
    <property type="entry name" value="RNMT_CmcI"/>
</dbReference>
<protein>
    <submittedName>
        <fullName evidence="3">Cephalosporin hydroxylase</fullName>
    </submittedName>
</protein>
<keyword evidence="2" id="KW-0808">Transferase</keyword>
<name>A0A7G3GD69_9NEIS</name>
<evidence type="ECO:0000256" key="2">
    <source>
        <dbReference type="ARBA" id="ARBA00022679"/>
    </source>
</evidence>
<dbReference type="GO" id="GO:0008168">
    <property type="term" value="F:methyltransferase activity"/>
    <property type="evidence" value="ECO:0007669"/>
    <property type="project" value="UniProtKB-KW"/>
</dbReference>
<evidence type="ECO:0000313" key="4">
    <source>
        <dbReference type="Proteomes" id="UP000515917"/>
    </source>
</evidence>
<evidence type="ECO:0000313" key="3">
    <source>
        <dbReference type="EMBL" id="QBC45002.1"/>
    </source>
</evidence>